<comment type="similarity">
    <text evidence="2 4">Belongs to the Nudix hydrolase family.</text>
</comment>
<dbReference type="PRINTS" id="PR00502">
    <property type="entry name" value="NUDIXFAMILY"/>
</dbReference>
<dbReference type="CDD" id="cd04677">
    <property type="entry name" value="NUDIX_Hydrolase"/>
    <property type="match status" value="1"/>
</dbReference>
<proteinExistence type="inferred from homology"/>
<evidence type="ECO:0000313" key="6">
    <source>
        <dbReference type="EMBL" id="MFC5178214.1"/>
    </source>
</evidence>
<evidence type="ECO:0000313" key="7">
    <source>
        <dbReference type="Proteomes" id="UP001596087"/>
    </source>
</evidence>
<sequence length="158" mass="16811">MPHGQVGYVEGLRGHIGHAPVIMTCAGCAVLDESGRVLLQRRGEAGGPWGLPGGALELGETLEAAALRETREETGLDVRPDELLGVYTGPLHTYANGDVVQAVVVVLTATRIGGNLSADGSEAVDLRWFAPDDLPTPIFGPHEPMLDDLRQGRRGRWV</sequence>
<evidence type="ECO:0000256" key="3">
    <source>
        <dbReference type="ARBA" id="ARBA00022801"/>
    </source>
</evidence>
<dbReference type="InterPro" id="IPR015797">
    <property type="entry name" value="NUDIX_hydrolase-like_dom_sf"/>
</dbReference>
<dbReference type="PROSITE" id="PS51462">
    <property type="entry name" value="NUDIX"/>
    <property type="match status" value="1"/>
</dbReference>
<comment type="cofactor">
    <cofactor evidence="1">
        <name>Mg(2+)</name>
        <dbReference type="ChEBI" id="CHEBI:18420"/>
    </cofactor>
</comment>
<feature type="domain" description="Nudix hydrolase" evidence="5">
    <location>
        <begin position="21"/>
        <end position="153"/>
    </location>
</feature>
<keyword evidence="7" id="KW-1185">Reference proteome</keyword>
<dbReference type="SUPFAM" id="SSF55811">
    <property type="entry name" value="Nudix"/>
    <property type="match status" value="1"/>
</dbReference>
<keyword evidence="3 4" id="KW-0378">Hydrolase</keyword>
<evidence type="ECO:0000259" key="5">
    <source>
        <dbReference type="PROSITE" id="PS51462"/>
    </source>
</evidence>
<gene>
    <name evidence="6" type="ORF">ACFPGP_16165</name>
</gene>
<name>A0ABW0BLI8_9ACTN</name>
<dbReference type="RefSeq" id="WP_378591800.1">
    <property type="nucleotide sequence ID" value="NZ_JBHSKD010000021.1"/>
</dbReference>
<organism evidence="6 7">
    <name type="scientific">Nocardioides taihuensis</name>
    <dbReference type="NCBI Taxonomy" id="1835606"/>
    <lineage>
        <taxon>Bacteria</taxon>
        <taxon>Bacillati</taxon>
        <taxon>Actinomycetota</taxon>
        <taxon>Actinomycetes</taxon>
        <taxon>Propionibacteriales</taxon>
        <taxon>Nocardioidaceae</taxon>
        <taxon>Nocardioides</taxon>
    </lineage>
</organism>
<evidence type="ECO:0000256" key="4">
    <source>
        <dbReference type="RuleBase" id="RU003476"/>
    </source>
</evidence>
<dbReference type="Gene3D" id="3.90.79.10">
    <property type="entry name" value="Nucleoside Triphosphate Pyrophosphohydrolase"/>
    <property type="match status" value="1"/>
</dbReference>
<dbReference type="EMBL" id="JBHSKD010000021">
    <property type="protein sequence ID" value="MFC5178214.1"/>
    <property type="molecule type" value="Genomic_DNA"/>
</dbReference>
<evidence type="ECO:0000256" key="2">
    <source>
        <dbReference type="ARBA" id="ARBA00005582"/>
    </source>
</evidence>
<dbReference type="PANTHER" id="PTHR43046:SF2">
    <property type="entry name" value="8-OXO-DGTP DIPHOSPHATASE-RELATED"/>
    <property type="match status" value="1"/>
</dbReference>
<protein>
    <submittedName>
        <fullName evidence="6">NUDIX hydrolase</fullName>
    </submittedName>
</protein>
<comment type="caution">
    <text evidence="6">The sequence shown here is derived from an EMBL/GenBank/DDBJ whole genome shotgun (WGS) entry which is preliminary data.</text>
</comment>
<dbReference type="InterPro" id="IPR000086">
    <property type="entry name" value="NUDIX_hydrolase_dom"/>
</dbReference>
<dbReference type="PROSITE" id="PS00893">
    <property type="entry name" value="NUDIX_BOX"/>
    <property type="match status" value="1"/>
</dbReference>
<dbReference type="Pfam" id="PF00293">
    <property type="entry name" value="NUDIX"/>
    <property type="match status" value="1"/>
</dbReference>
<dbReference type="PANTHER" id="PTHR43046">
    <property type="entry name" value="GDP-MANNOSE MANNOSYL HYDROLASE"/>
    <property type="match status" value="1"/>
</dbReference>
<dbReference type="InterPro" id="IPR020476">
    <property type="entry name" value="Nudix_hydrolase"/>
</dbReference>
<dbReference type="InterPro" id="IPR020084">
    <property type="entry name" value="NUDIX_hydrolase_CS"/>
</dbReference>
<dbReference type="Proteomes" id="UP001596087">
    <property type="component" value="Unassembled WGS sequence"/>
</dbReference>
<accession>A0ABW0BLI8</accession>
<dbReference type="GO" id="GO:0016787">
    <property type="term" value="F:hydrolase activity"/>
    <property type="evidence" value="ECO:0007669"/>
    <property type="project" value="UniProtKB-KW"/>
</dbReference>
<evidence type="ECO:0000256" key="1">
    <source>
        <dbReference type="ARBA" id="ARBA00001946"/>
    </source>
</evidence>
<reference evidence="7" key="1">
    <citation type="journal article" date="2019" name="Int. J. Syst. Evol. Microbiol.">
        <title>The Global Catalogue of Microorganisms (GCM) 10K type strain sequencing project: providing services to taxonomists for standard genome sequencing and annotation.</title>
        <authorList>
            <consortium name="The Broad Institute Genomics Platform"/>
            <consortium name="The Broad Institute Genome Sequencing Center for Infectious Disease"/>
            <person name="Wu L."/>
            <person name="Ma J."/>
        </authorList>
    </citation>
    <scope>NUCLEOTIDE SEQUENCE [LARGE SCALE GENOMIC DNA]</scope>
    <source>
        <strain evidence="7">DFY41</strain>
    </source>
</reference>